<gene>
    <name evidence="1" type="ORF">Pmani_032364</name>
</gene>
<dbReference type="AlphaFoldDB" id="A0AAE1NTX1"/>
<evidence type="ECO:0000313" key="2">
    <source>
        <dbReference type="Proteomes" id="UP001292094"/>
    </source>
</evidence>
<protein>
    <submittedName>
        <fullName evidence="1">Uncharacterized protein</fullName>
    </submittedName>
</protein>
<comment type="caution">
    <text evidence="1">The sequence shown here is derived from an EMBL/GenBank/DDBJ whole genome shotgun (WGS) entry which is preliminary data.</text>
</comment>
<evidence type="ECO:0000313" key="1">
    <source>
        <dbReference type="EMBL" id="KAK4295051.1"/>
    </source>
</evidence>
<reference evidence="1" key="1">
    <citation type="submission" date="2023-11" db="EMBL/GenBank/DDBJ databases">
        <title>Genome assemblies of two species of porcelain crab, Petrolisthes cinctipes and Petrolisthes manimaculis (Anomura: Porcellanidae).</title>
        <authorList>
            <person name="Angst P."/>
        </authorList>
    </citation>
    <scope>NUCLEOTIDE SEQUENCE</scope>
    <source>
        <strain evidence="1">PB745_02</strain>
        <tissue evidence="1">Gill</tissue>
    </source>
</reference>
<dbReference type="EMBL" id="JAWZYT010004160">
    <property type="protein sequence ID" value="KAK4295051.1"/>
    <property type="molecule type" value="Genomic_DNA"/>
</dbReference>
<sequence length="129" mass="14194">MRASTYTTYLPSPSFSSLVPPHSPPTISSRRAPKSTFIKREFDIGQLSVSGTGGEGRREAPVLIYLFIYSHSNFPTSTIEDLTLVLSEVTPPRDSSDPSALFIVSGRILSLILLHFIRLRSCCGQGMVY</sequence>
<dbReference type="Proteomes" id="UP001292094">
    <property type="component" value="Unassembled WGS sequence"/>
</dbReference>
<proteinExistence type="predicted"/>
<name>A0AAE1NTX1_9EUCA</name>
<organism evidence="1 2">
    <name type="scientific">Petrolisthes manimaculis</name>
    <dbReference type="NCBI Taxonomy" id="1843537"/>
    <lineage>
        <taxon>Eukaryota</taxon>
        <taxon>Metazoa</taxon>
        <taxon>Ecdysozoa</taxon>
        <taxon>Arthropoda</taxon>
        <taxon>Crustacea</taxon>
        <taxon>Multicrustacea</taxon>
        <taxon>Malacostraca</taxon>
        <taxon>Eumalacostraca</taxon>
        <taxon>Eucarida</taxon>
        <taxon>Decapoda</taxon>
        <taxon>Pleocyemata</taxon>
        <taxon>Anomura</taxon>
        <taxon>Galatheoidea</taxon>
        <taxon>Porcellanidae</taxon>
        <taxon>Petrolisthes</taxon>
    </lineage>
</organism>
<accession>A0AAE1NTX1</accession>
<keyword evidence="2" id="KW-1185">Reference proteome</keyword>